<keyword evidence="9" id="KW-0408">Iron</keyword>
<evidence type="ECO:0000256" key="1">
    <source>
        <dbReference type="ARBA" id="ARBA00004429"/>
    </source>
</evidence>
<keyword evidence="3" id="KW-1003">Cell membrane</keyword>
<evidence type="ECO:0000256" key="8">
    <source>
        <dbReference type="ARBA" id="ARBA00023002"/>
    </source>
</evidence>
<keyword evidence="15" id="KW-1185">Reference proteome</keyword>
<evidence type="ECO:0000256" key="7">
    <source>
        <dbReference type="ARBA" id="ARBA00022989"/>
    </source>
</evidence>
<comment type="caution">
    <text evidence="14">The sequence shown here is derived from an EMBL/GenBank/DDBJ whole genome shotgun (WGS) entry which is preliminary data.</text>
</comment>
<evidence type="ECO:0000256" key="4">
    <source>
        <dbReference type="ARBA" id="ARBA00022519"/>
    </source>
</evidence>
<dbReference type="PANTHER" id="PTHR38674">
    <property type="entry name" value="ALKANE 1-MONOOXYGENASE 1"/>
    <property type="match status" value="1"/>
</dbReference>
<sequence length="354" mass="40877">MNVRPYKYLSPFIVFVLAWISLQASGWLSFLAVTYAFVCIPLLELFLKPDLSNFSVAEEEVAKRDKTYDAILYLVLPLQYFMLISFLFSMKQSDLSTVDKAGHIITMGLLCGVFGINVAHELGHRVNKWEQLMAKALLLTSLYTHFFIEHNKGHHKHVATHDDPSSARYNESIFAFYPRTLFFTYISAWKIANKECEKKGKSALSLHNEMLQLQLLQLAFVLIIFLLFGLIILLAYLLAAFMGMLLLECVNYIEHYGLSRSKSSSGLYERTMPHHSWNSNHIIGRLMLFELSRHSDHHYMASRKYQILRHHEHSMQMPTGYPGMMLLAHIPPLWFYIMNNRIKKETPAAPPLTA</sequence>
<evidence type="ECO:0000313" key="14">
    <source>
        <dbReference type="EMBL" id="TWI83444.1"/>
    </source>
</evidence>
<evidence type="ECO:0000256" key="3">
    <source>
        <dbReference type="ARBA" id="ARBA00022475"/>
    </source>
</evidence>
<evidence type="ECO:0000256" key="9">
    <source>
        <dbReference type="ARBA" id="ARBA00023004"/>
    </source>
</evidence>
<evidence type="ECO:0000256" key="10">
    <source>
        <dbReference type="ARBA" id="ARBA00023033"/>
    </source>
</evidence>
<dbReference type="InterPro" id="IPR005804">
    <property type="entry name" value="FA_desaturase_dom"/>
</dbReference>
<dbReference type="RefSeq" id="WP_144885602.1">
    <property type="nucleotide sequence ID" value="NZ_VLLE01000003.1"/>
</dbReference>
<dbReference type="AlphaFoldDB" id="A0A562SQZ9"/>
<evidence type="ECO:0000256" key="12">
    <source>
        <dbReference type="SAM" id="Phobius"/>
    </source>
</evidence>
<dbReference type="GO" id="GO:0006629">
    <property type="term" value="P:lipid metabolic process"/>
    <property type="evidence" value="ECO:0007669"/>
    <property type="project" value="InterPro"/>
</dbReference>
<dbReference type="EMBL" id="VLLE01000003">
    <property type="protein sequence ID" value="TWI83444.1"/>
    <property type="molecule type" value="Genomic_DNA"/>
</dbReference>
<accession>A0A562SQZ9</accession>
<reference evidence="14 15" key="1">
    <citation type="journal article" date="2015" name="Stand. Genomic Sci.">
        <title>Genomic Encyclopedia of Bacterial and Archaeal Type Strains, Phase III: the genomes of soil and plant-associated and newly described type strains.</title>
        <authorList>
            <person name="Whitman W.B."/>
            <person name="Woyke T."/>
            <person name="Klenk H.P."/>
            <person name="Zhou Y."/>
            <person name="Lilburn T.G."/>
            <person name="Beck B.J."/>
            <person name="De Vos P."/>
            <person name="Vandamme P."/>
            <person name="Eisen J.A."/>
            <person name="Garrity G."/>
            <person name="Hugenholtz P."/>
            <person name="Kyrpides N.C."/>
        </authorList>
    </citation>
    <scope>NUCLEOTIDE SEQUENCE [LARGE SCALE GENOMIC DNA]</scope>
    <source>
        <strain evidence="14 15">CGMCC 1.7271</strain>
    </source>
</reference>
<evidence type="ECO:0000256" key="5">
    <source>
        <dbReference type="ARBA" id="ARBA00022692"/>
    </source>
</evidence>
<evidence type="ECO:0000256" key="11">
    <source>
        <dbReference type="ARBA" id="ARBA00023136"/>
    </source>
</evidence>
<evidence type="ECO:0000259" key="13">
    <source>
        <dbReference type="Pfam" id="PF00487"/>
    </source>
</evidence>
<organism evidence="14 15">
    <name type="scientific">Lacibacter cauensis</name>
    <dbReference type="NCBI Taxonomy" id="510947"/>
    <lineage>
        <taxon>Bacteria</taxon>
        <taxon>Pseudomonadati</taxon>
        <taxon>Bacteroidota</taxon>
        <taxon>Chitinophagia</taxon>
        <taxon>Chitinophagales</taxon>
        <taxon>Chitinophagaceae</taxon>
        <taxon>Lacibacter</taxon>
    </lineage>
</organism>
<feature type="transmembrane region" description="Helical" evidence="12">
    <location>
        <begin position="12"/>
        <end position="43"/>
    </location>
</feature>
<dbReference type="Proteomes" id="UP000316167">
    <property type="component" value="Unassembled WGS sequence"/>
</dbReference>
<feature type="transmembrane region" description="Helical" evidence="12">
    <location>
        <begin position="215"/>
        <end position="238"/>
    </location>
</feature>
<keyword evidence="5 12" id="KW-0812">Transmembrane</keyword>
<keyword evidence="7 12" id="KW-1133">Transmembrane helix</keyword>
<name>A0A562SQZ9_9BACT</name>
<protein>
    <submittedName>
        <fullName evidence="14">Alkane 1-monooxygenase</fullName>
    </submittedName>
</protein>
<dbReference type="PANTHER" id="PTHR38674:SF1">
    <property type="entry name" value="ALKANE 1-MONOOXYGENASE 1"/>
    <property type="match status" value="1"/>
</dbReference>
<evidence type="ECO:0000313" key="15">
    <source>
        <dbReference type="Proteomes" id="UP000316167"/>
    </source>
</evidence>
<dbReference type="Pfam" id="PF00487">
    <property type="entry name" value="FA_desaturase"/>
    <property type="match status" value="1"/>
</dbReference>
<dbReference type="GO" id="GO:0005886">
    <property type="term" value="C:plasma membrane"/>
    <property type="evidence" value="ECO:0007669"/>
    <property type="project" value="UniProtKB-SubCell"/>
</dbReference>
<keyword evidence="6" id="KW-0479">Metal-binding</keyword>
<feature type="transmembrane region" description="Helical" evidence="12">
    <location>
        <begin position="70"/>
        <end position="89"/>
    </location>
</feature>
<keyword evidence="10 14" id="KW-0503">Monooxygenase</keyword>
<gene>
    <name evidence="14" type="ORF">IQ13_1556</name>
</gene>
<dbReference type="GO" id="GO:0004497">
    <property type="term" value="F:monooxygenase activity"/>
    <property type="evidence" value="ECO:0007669"/>
    <property type="project" value="UniProtKB-KW"/>
</dbReference>
<keyword evidence="8" id="KW-0560">Oxidoreductase</keyword>
<keyword evidence="11 12" id="KW-0472">Membrane</keyword>
<evidence type="ECO:0000256" key="6">
    <source>
        <dbReference type="ARBA" id="ARBA00022723"/>
    </source>
</evidence>
<proteinExistence type="inferred from homology"/>
<dbReference type="CDD" id="cd03512">
    <property type="entry name" value="Alkane-hydroxylase"/>
    <property type="match status" value="1"/>
</dbReference>
<dbReference type="InterPro" id="IPR033885">
    <property type="entry name" value="AlkB/XylM"/>
</dbReference>
<evidence type="ECO:0000256" key="2">
    <source>
        <dbReference type="ARBA" id="ARBA00010823"/>
    </source>
</evidence>
<comment type="similarity">
    <text evidence="2">Belongs to the fatty acid desaturase type 1 family. AlkB subfamily.</text>
</comment>
<feature type="transmembrane region" description="Helical" evidence="12">
    <location>
        <begin position="101"/>
        <end position="120"/>
    </location>
</feature>
<feature type="domain" description="Fatty acid desaturase" evidence="13">
    <location>
        <begin position="106"/>
        <end position="312"/>
    </location>
</feature>
<keyword evidence="4" id="KW-0997">Cell inner membrane</keyword>
<dbReference type="GO" id="GO:0046872">
    <property type="term" value="F:metal ion binding"/>
    <property type="evidence" value="ECO:0007669"/>
    <property type="project" value="UniProtKB-KW"/>
</dbReference>
<comment type="subcellular location">
    <subcellularLocation>
        <location evidence="1">Cell inner membrane</location>
        <topology evidence="1">Multi-pass membrane protein</topology>
    </subcellularLocation>
</comment>
<dbReference type="OrthoDB" id="4759734at2"/>